<dbReference type="EMBL" id="JANBQB010000947">
    <property type="protein sequence ID" value="KAJ1972858.1"/>
    <property type="molecule type" value="Genomic_DNA"/>
</dbReference>
<dbReference type="Proteomes" id="UP001151582">
    <property type="component" value="Unassembled WGS sequence"/>
</dbReference>
<organism evidence="2 3">
    <name type="scientific">Dimargaris verticillata</name>
    <dbReference type="NCBI Taxonomy" id="2761393"/>
    <lineage>
        <taxon>Eukaryota</taxon>
        <taxon>Fungi</taxon>
        <taxon>Fungi incertae sedis</taxon>
        <taxon>Zoopagomycota</taxon>
        <taxon>Kickxellomycotina</taxon>
        <taxon>Dimargaritomycetes</taxon>
        <taxon>Dimargaritales</taxon>
        <taxon>Dimargaritaceae</taxon>
        <taxon>Dimargaris</taxon>
    </lineage>
</organism>
<feature type="compositionally biased region" description="Polar residues" evidence="1">
    <location>
        <begin position="1"/>
        <end position="14"/>
    </location>
</feature>
<comment type="caution">
    <text evidence="2">The sequence shown here is derived from an EMBL/GenBank/DDBJ whole genome shotgun (WGS) entry which is preliminary data.</text>
</comment>
<evidence type="ECO:0000256" key="1">
    <source>
        <dbReference type="SAM" id="MobiDB-lite"/>
    </source>
</evidence>
<protein>
    <submittedName>
        <fullName evidence="2">Uncharacterized protein</fullName>
    </submittedName>
</protein>
<evidence type="ECO:0000313" key="3">
    <source>
        <dbReference type="Proteomes" id="UP001151582"/>
    </source>
</evidence>
<name>A0A9W8E6C8_9FUNG</name>
<feature type="compositionally biased region" description="Polar residues" evidence="1">
    <location>
        <begin position="205"/>
        <end position="214"/>
    </location>
</feature>
<feature type="region of interest" description="Disordered" evidence="1">
    <location>
        <begin position="178"/>
        <end position="214"/>
    </location>
</feature>
<gene>
    <name evidence="2" type="ORF">H4R34_005267</name>
</gene>
<proteinExistence type="predicted"/>
<feature type="region of interest" description="Disordered" evidence="1">
    <location>
        <begin position="1"/>
        <end position="75"/>
    </location>
</feature>
<evidence type="ECO:0000313" key="2">
    <source>
        <dbReference type="EMBL" id="KAJ1972858.1"/>
    </source>
</evidence>
<feature type="non-terminal residue" evidence="2">
    <location>
        <position position="214"/>
    </location>
</feature>
<accession>A0A9W8E6C8</accession>
<keyword evidence="3" id="KW-1185">Reference proteome</keyword>
<reference evidence="2" key="1">
    <citation type="submission" date="2022-07" db="EMBL/GenBank/DDBJ databases">
        <title>Phylogenomic reconstructions and comparative analyses of Kickxellomycotina fungi.</title>
        <authorList>
            <person name="Reynolds N.K."/>
            <person name="Stajich J.E."/>
            <person name="Barry K."/>
            <person name="Grigoriev I.V."/>
            <person name="Crous P."/>
            <person name="Smith M.E."/>
        </authorList>
    </citation>
    <scope>NUCLEOTIDE SEQUENCE</scope>
    <source>
        <strain evidence="2">RSA 567</strain>
    </source>
</reference>
<dbReference type="AlphaFoldDB" id="A0A9W8E6C8"/>
<sequence>MGSSEFFSPLTRSRPNLLAQSHRPGGSSFMASSGMTLDGRSGLADWDRPTSAPPNRLHHELPNTNGLAGRLDGRNPSALDAAPPTGHLLDAGWPGWGTAQSTVRTLSDPALADLLGNAGQHSPALPSHRAQSDPHYTTAVREPSNAVGQWGMGASSMLASDDTKVLADRQIANLFATQAPDAQNRARPLPDLLQDGYPQPASPSLLANSRCRSA</sequence>